<evidence type="ECO:0000313" key="3">
    <source>
        <dbReference type="Proteomes" id="UP001183388"/>
    </source>
</evidence>
<proteinExistence type="predicted"/>
<keyword evidence="1" id="KW-0812">Transmembrane</keyword>
<keyword evidence="1" id="KW-1133">Transmembrane helix</keyword>
<keyword evidence="1" id="KW-0472">Membrane</keyword>
<evidence type="ECO:0000256" key="1">
    <source>
        <dbReference type="SAM" id="Phobius"/>
    </source>
</evidence>
<feature type="transmembrane region" description="Helical" evidence="1">
    <location>
        <begin position="6"/>
        <end position="25"/>
    </location>
</feature>
<dbReference type="Proteomes" id="UP001183388">
    <property type="component" value="Unassembled WGS sequence"/>
</dbReference>
<accession>A0ABU2LEG9</accession>
<sequence>MNVAETLIPALAIVATTVTALGGWWHQRRIGEQARVWERRADLYVELLTHQHPYLATRGTDWWTFRYFGPETAEEYELLRTLSAHVDVFATEEVARLWREALDRIFDVSFYMSEEIVGEPSEEEKAELALINEARSRAVGALRERIRRELKTDTQGVLRPRSWN</sequence>
<protein>
    <submittedName>
        <fullName evidence="2">Uncharacterized protein</fullName>
    </submittedName>
</protein>
<comment type="caution">
    <text evidence="2">The sequence shown here is derived from an EMBL/GenBank/DDBJ whole genome shotgun (WGS) entry which is preliminary data.</text>
</comment>
<keyword evidence="3" id="KW-1185">Reference proteome</keyword>
<name>A0ABU2LEG9_9ACTN</name>
<dbReference type="EMBL" id="JAVREN010000043">
    <property type="protein sequence ID" value="MDT0309658.1"/>
    <property type="molecule type" value="Genomic_DNA"/>
</dbReference>
<reference evidence="3" key="1">
    <citation type="submission" date="2023-07" db="EMBL/GenBank/DDBJ databases">
        <title>30 novel species of actinomycetes from the DSMZ collection.</title>
        <authorList>
            <person name="Nouioui I."/>
        </authorList>
    </citation>
    <scope>NUCLEOTIDE SEQUENCE [LARGE SCALE GENOMIC DNA]</scope>
    <source>
        <strain evidence="3">DSM 44917</strain>
    </source>
</reference>
<dbReference type="RefSeq" id="WP_311632620.1">
    <property type="nucleotide sequence ID" value="NZ_JAVREN010000043.1"/>
</dbReference>
<organism evidence="2 3">
    <name type="scientific">Streptomyces boetiae</name>
    <dbReference type="NCBI Taxonomy" id="3075541"/>
    <lineage>
        <taxon>Bacteria</taxon>
        <taxon>Bacillati</taxon>
        <taxon>Actinomycetota</taxon>
        <taxon>Actinomycetes</taxon>
        <taxon>Kitasatosporales</taxon>
        <taxon>Streptomycetaceae</taxon>
        <taxon>Streptomyces</taxon>
    </lineage>
</organism>
<gene>
    <name evidence="2" type="ORF">RM780_22250</name>
</gene>
<evidence type="ECO:0000313" key="2">
    <source>
        <dbReference type="EMBL" id="MDT0309658.1"/>
    </source>
</evidence>